<dbReference type="Pfam" id="PF13302">
    <property type="entry name" value="Acetyltransf_3"/>
    <property type="match status" value="1"/>
</dbReference>
<evidence type="ECO:0000313" key="5">
    <source>
        <dbReference type="Proteomes" id="UP000308730"/>
    </source>
</evidence>
<keyword evidence="2" id="KW-0472">Membrane</keyword>
<name>A0A4S4N2E0_9APHY</name>
<feature type="transmembrane region" description="Helical" evidence="2">
    <location>
        <begin position="259"/>
        <end position="283"/>
    </location>
</feature>
<evidence type="ECO:0000256" key="2">
    <source>
        <dbReference type="SAM" id="Phobius"/>
    </source>
</evidence>
<dbReference type="AlphaFoldDB" id="A0A4S4N2E0"/>
<dbReference type="PANTHER" id="PTHR28013:SF4">
    <property type="entry name" value="MARVEL DOMAIN-CONTAINING PROTEIN"/>
    <property type="match status" value="1"/>
</dbReference>
<feature type="compositionally biased region" description="Basic and acidic residues" evidence="1">
    <location>
        <begin position="135"/>
        <end position="148"/>
    </location>
</feature>
<dbReference type="PANTHER" id="PTHR28013">
    <property type="entry name" value="PROTEIN DCV1-RELATED"/>
    <property type="match status" value="1"/>
</dbReference>
<feature type="transmembrane region" description="Helical" evidence="2">
    <location>
        <begin position="331"/>
        <end position="357"/>
    </location>
</feature>
<organism evidence="4 5">
    <name type="scientific">Antrodiella citrinella</name>
    <dbReference type="NCBI Taxonomy" id="2447956"/>
    <lineage>
        <taxon>Eukaryota</taxon>
        <taxon>Fungi</taxon>
        <taxon>Dikarya</taxon>
        <taxon>Basidiomycota</taxon>
        <taxon>Agaricomycotina</taxon>
        <taxon>Agaricomycetes</taxon>
        <taxon>Polyporales</taxon>
        <taxon>Steccherinaceae</taxon>
        <taxon>Antrodiella</taxon>
    </lineage>
</organism>
<feature type="region of interest" description="Disordered" evidence="1">
    <location>
        <begin position="486"/>
        <end position="538"/>
    </location>
</feature>
<keyword evidence="5" id="KW-1185">Reference proteome</keyword>
<feature type="compositionally biased region" description="Polar residues" evidence="1">
    <location>
        <begin position="656"/>
        <end position="676"/>
    </location>
</feature>
<feature type="domain" description="N-acetyltransferase" evidence="3">
    <location>
        <begin position="29"/>
        <end position="215"/>
    </location>
</feature>
<dbReference type="Pfam" id="PF06687">
    <property type="entry name" value="SUR7"/>
    <property type="match status" value="1"/>
</dbReference>
<accession>A0A4S4N2E0</accession>
<reference evidence="4 5" key="1">
    <citation type="submission" date="2019-02" db="EMBL/GenBank/DDBJ databases">
        <title>Genome sequencing of the rare red list fungi Antrodiella citrinella (Flaviporus citrinellus).</title>
        <authorList>
            <person name="Buettner E."/>
            <person name="Kellner H."/>
        </authorList>
    </citation>
    <scope>NUCLEOTIDE SEQUENCE [LARGE SCALE GENOMIC DNA]</scope>
    <source>
        <strain evidence="4 5">DSM 108506</strain>
    </source>
</reference>
<dbReference type="GO" id="GO:0005886">
    <property type="term" value="C:plasma membrane"/>
    <property type="evidence" value="ECO:0007669"/>
    <property type="project" value="InterPro"/>
</dbReference>
<dbReference type="Proteomes" id="UP000308730">
    <property type="component" value="Unassembled WGS sequence"/>
</dbReference>
<dbReference type="InterPro" id="IPR051380">
    <property type="entry name" value="pH-response_reg_palI/RIM9"/>
</dbReference>
<dbReference type="InterPro" id="IPR000182">
    <property type="entry name" value="GNAT_dom"/>
</dbReference>
<feature type="transmembrane region" description="Helical" evidence="2">
    <location>
        <begin position="289"/>
        <end position="319"/>
    </location>
</feature>
<feature type="compositionally biased region" description="Low complexity" evidence="1">
    <location>
        <begin position="698"/>
        <end position="707"/>
    </location>
</feature>
<feature type="compositionally biased region" description="Basic and acidic residues" evidence="1">
    <location>
        <begin position="495"/>
        <end position="504"/>
    </location>
</feature>
<protein>
    <recommendedName>
        <fullName evidence="3">N-acetyltransferase domain-containing protein</fullName>
    </recommendedName>
</protein>
<dbReference type="GO" id="GO:0035838">
    <property type="term" value="C:growing cell tip"/>
    <property type="evidence" value="ECO:0007669"/>
    <property type="project" value="TreeGrafter"/>
</dbReference>
<dbReference type="InterPro" id="IPR009571">
    <property type="entry name" value="SUR7/Rim9-like_fungi"/>
</dbReference>
<keyword evidence="2" id="KW-1133">Transmembrane helix</keyword>
<dbReference type="EMBL" id="SGPM01000010">
    <property type="protein sequence ID" value="THH33104.1"/>
    <property type="molecule type" value="Genomic_DNA"/>
</dbReference>
<dbReference type="GO" id="GO:0016747">
    <property type="term" value="F:acyltransferase activity, transferring groups other than amino-acyl groups"/>
    <property type="evidence" value="ECO:0007669"/>
    <property type="project" value="InterPro"/>
</dbReference>
<dbReference type="SUPFAM" id="SSF55729">
    <property type="entry name" value="Acyl-CoA N-acyltransferases (Nat)"/>
    <property type="match status" value="1"/>
</dbReference>
<proteinExistence type="predicted"/>
<dbReference type="GO" id="GO:0032153">
    <property type="term" value="C:cell division site"/>
    <property type="evidence" value="ECO:0007669"/>
    <property type="project" value="TreeGrafter"/>
</dbReference>
<evidence type="ECO:0000313" key="4">
    <source>
        <dbReference type="EMBL" id="THH33104.1"/>
    </source>
</evidence>
<sequence>MESSPLWPLQLNTSTGEPYLRLPTPHENIIITPPRTTDEPANMQNMNDLKIVKWLEGPPYPYLPHHATEWVSSIKKAADETLQELGHEPVAPREHHKLVGKCPVRVIREVQPDGTDVMVGDVDVHRCGYPDVQDSQERQRLTDENEQKPVGDPEVVWCIGDYVASAYHGRGIMSAALGTVMAKWMIPRMGVRLIRAEAFEGNIGSSRVFEKNGFVLEETVHFEKNLSSRKSVSDLERKDINALVGNKLPIEIPNVLVKWLTYALFLHVIALILAAISAVFGLLAHVREVSMACCSTCVSGFAAAVALLAFIFDIALFFITKSRINSIQGASASIGIGIWLTLAAMILLFFAGCFYGFGRCCISRRPNRDREAGGVGGLRNDPYAEQLRLDAVKAEADRKARQGEMGLPVFQEYEQTQPLTKLDPEEYVEDGDQILPYRPQDYPNVGPGIGAGASGYGAPQPSGYAPAGYAQGAPGTRAVDDYYNAGTQQSNAYPPRRDASRRTMDSSYAPSSMSPTVPPLPPPTRTPSVPVPDANQYLSTGAYGHNQYASAASQNYGHTAGGSTYHSAASHQQYPSAYSTNQYADPYSSGQAAPTLNPDTYNKAGYMAGAASFPDHSAYQQPTQPTYDHTAYQQQPQPDRSYTLGGDNYGTHANADYNSHPDQYSAVYSSPTSTMPPHQIPSPAPLNTNVAGAAHPLSPSSPRGPRGPAQPEQPVYEDSPPMYDATPSQPPGQWGAKH</sequence>
<keyword evidence="2" id="KW-0812">Transmembrane</keyword>
<feature type="region of interest" description="Disordered" evidence="1">
    <location>
        <begin position="614"/>
        <end position="738"/>
    </location>
</feature>
<comment type="caution">
    <text evidence="4">The sequence shown here is derived from an EMBL/GenBank/DDBJ whole genome shotgun (WGS) entry which is preliminary data.</text>
</comment>
<evidence type="ECO:0000259" key="3">
    <source>
        <dbReference type="Pfam" id="PF13302"/>
    </source>
</evidence>
<gene>
    <name evidence="4" type="ORF">EUX98_g1082</name>
</gene>
<feature type="region of interest" description="Disordered" evidence="1">
    <location>
        <begin position="129"/>
        <end position="148"/>
    </location>
</feature>
<feature type="compositionally biased region" description="Pro residues" evidence="1">
    <location>
        <begin position="516"/>
        <end position="525"/>
    </location>
</feature>
<feature type="compositionally biased region" description="Polar residues" evidence="1">
    <location>
        <begin position="618"/>
        <end position="640"/>
    </location>
</feature>
<evidence type="ECO:0000256" key="1">
    <source>
        <dbReference type="SAM" id="MobiDB-lite"/>
    </source>
</evidence>
<dbReference type="InterPro" id="IPR016181">
    <property type="entry name" value="Acyl_CoA_acyltransferase"/>
</dbReference>
<dbReference type="OrthoDB" id="630895at2759"/>
<dbReference type="Gene3D" id="3.40.630.30">
    <property type="match status" value="1"/>
</dbReference>